<evidence type="ECO:0000313" key="2">
    <source>
        <dbReference type="Proteomes" id="UP000461730"/>
    </source>
</evidence>
<dbReference type="AlphaFoldDB" id="A0A7K1U7S6"/>
<organism evidence="1 2">
    <name type="scientific">Chitinophaga tropicalis</name>
    <dbReference type="NCBI Taxonomy" id="2683588"/>
    <lineage>
        <taxon>Bacteria</taxon>
        <taxon>Pseudomonadati</taxon>
        <taxon>Bacteroidota</taxon>
        <taxon>Chitinophagia</taxon>
        <taxon>Chitinophagales</taxon>
        <taxon>Chitinophagaceae</taxon>
        <taxon>Chitinophaga</taxon>
    </lineage>
</organism>
<dbReference type="Gene3D" id="3.40.390.70">
    <property type="match status" value="1"/>
</dbReference>
<keyword evidence="2" id="KW-1185">Reference proteome</keyword>
<dbReference type="RefSeq" id="WP_157307790.1">
    <property type="nucleotide sequence ID" value="NZ_WRXN01000008.1"/>
</dbReference>
<sequence>MKQLIYILVFTAVLFSACKKEEALTPSESLAYTLPQGNHSYDTLIMDYYNKYGTYMLYKFTDRDAYWTPSGWKNAAYDSVTRNWSSGFLVQQSGEQYVAKQLDVIGRLWFRFYSDKFLQEFLPAKVLLCSSVDSVYLGFDFTTTPVTFLKKDKEVYAWYSYDNISVSFGNMNVENISALDSAAFIWKTSKIFMEQIFARKSVSPVVEFTRITSYTTAFASQATAYTNGSISTYWSATQQNDWNAYMLAMVTCSETMLKTAEANTISSFKGILNSTKDTNGRIRQRYNIVRNYFINNYNVDLQAIGNAAIPR</sequence>
<accession>A0A7K1U7S6</accession>
<reference evidence="1 2" key="1">
    <citation type="submission" date="2019-12" db="EMBL/GenBank/DDBJ databases">
        <title>Chitinophaga sp. strain ysch24 (GDMCC 1.1355), whole genome shotgun sequence.</title>
        <authorList>
            <person name="Zhang X."/>
        </authorList>
    </citation>
    <scope>NUCLEOTIDE SEQUENCE [LARGE SCALE GENOMIC DNA]</scope>
    <source>
        <strain evidence="2">ysch24</strain>
    </source>
</reference>
<dbReference type="EMBL" id="WRXN01000008">
    <property type="protein sequence ID" value="MVT10346.1"/>
    <property type="molecule type" value="Genomic_DNA"/>
</dbReference>
<protein>
    <recommendedName>
        <fullName evidence="3">Lipoprotein</fullName>
    </recommendedName>
</protein>
<comment type="caution">
    <text evidence="1">The sequence shown here is derived from an EMBL/GenBank/DDBJ whole genome shotgun (WGS) entry which is preliminary data.</text>
</comment>
<name>A0A7K1U7S6_9BACT</name>
<gene>
    <name evidence="1" type="ORF">GO493_18885</name>
</gene>
<dbReference type="Proteomes" id="UP000461730">
    <property type="component" value="Unassembled WGS sequence"/>
</dbReference>
<evidence type="ECO:0008006" key="3">
    <source>
        <dbReference type="Google" id="ProtNLM"/>
    </source>
</evidence>
<evidence type="ECO:0000313" key="1">
    <source>
        <dbReference type="EMBL" id="MVT10346.1"/>
    </source>
</evidence>
<proteinExistence type="predicted"/>
<dbReference type="PROSITE" id="PS51257">
    <property type="entry name" value="PROKAR_LIPOPROTEIN"/>
    <property type="match status" value="1"/>
</dbReference>